<dbReference type="Proteomes" id="UP000077266">
    <property type="component" value="Unassembled WGS sequence"/>
</dbReference>
<accession>A0A165INX5</accession>
<reference evidence="1 2" key="1">
    <citation type="journal article" date="2016" name="Mol. Biol. Evol.">
        <title>Comparative Genomics of Early-Diverging Mushroom-Forming Fungi Provides Insights into the Origins of Lignocellulose Decay Capabilities.</title>
        <authorList>
            <person name="Nagy L.G."/>
            <person name="Riley R."/>
            <person name="Tritt A."/>
            <person name="Adam C."/>
            <person name="Daum C."/>
            <person name="Floudas D."/>
            <person name="Sun H."/>
            <person name="Yadav J.S."/>
            <person name="Pangilinan J."/>
            <person name="Larsson K.H."/>
            <person name="Matsuura K."/>
            <person name="Barry K."/>
            <person name="Labutti K."/>
            <person name="Kuo R."/>
            <person name="Ohm R.A."/>
            <person name="Bhattacharya S.S."/>
            <person name="Shirouzu T."/>
            <person name="Yoshinaga Y."/>
            <person name="Martin F.M."/>
            <person name="Grigoriev I.V."/>
            <person name="Hibbett D.S."/>
        </authorList>
    </citation>
    <scope>NUCLEOTIDE SEQUENCE [LARGE SCALE GENOMIC DNA]</scope>
    <source>
        <strain evidence="1 2">HHB12029</strain>
    </source>
</reference>
<evidence type="ECO:0000313" key="2">
    <source>
        <dbReference type="Proteomes" id="UP000077266"/>
    </source>
</evidence>
<proteinExistence type="predicted"/>
<dbReference type="AlphaFoldDB" id="A0A165INX5"/>
<keyword evidence="2" id="KW-1185">Reference proteome</keyword>
<name>A0A165INX5_EXIGL</name>
<dbReference type="InParanoid" id="A0A165INX5"/>
<protein>
    <submittedName>
        <fullName evidence="1">Uncharacterized protein</fullName>
    </submittedName>
</protein>
<organism evidence="1 2">
    <name type="scientific">Exidia glandulosa HHB12029</name>
    <dbReference type="NCBI Taxonomy" id="1314781"/>
    <lineage>
        <taxon>Eukaryota</taxon>
        <taxon>Fungi</taxon>
        <taxon>Dikarya</taxon>
        <taxon>Basidiomycota</taxon>
        <taxon>Agaricomycotina</taxon>
        <taxon>Agaricomycetes</taxon>
        <taxon>Auriculariales</taxon>
        <taxon>Exidiaceae</taxon>
        <taxon>Exidia</taxon>
    </lineage>
</organism>
<evidence type="ECO:0000313" key="1">
    <source>
        <dbReference type="EMBL" id="KZV93666.1"/>
    </source>
</evidence>
<dbReference type="EMBL" id="KV425986">
    <property type="protein sequence ID" value="KZV93666.1"/>
    <property type="molecule type" value="Genomic_DNA"/>
</dbReference>
<gene>
    <name evidence="1" type="ORF">EXIGLDRAFT_39948</name>
</gene>
<sequence length="187" mass="20773">MRMASSCPSFVVPLPSLVPHWLALPPQSLSRPLPCPFPCLVSPFPCRDDPRIDSRDAVIERRSSLQMTGFDKRRKGTCLSRSRSANASLPRVHFLASALVLALALPPYAHAEDFVVLAPAVAALSRVSRVQDACIFARARPVQAHTYLSLHLTHRLHSRHCAKFKRCAVRTRRDIRLLVTSPPQIAS</sequence>